<evidence type="ECO:0000313" key="4">
    <source>
        <dbReference type="Proteomes" id="UP000008694"/>
    </source>
</evidence>
<feature type="region of interest" description="Disordered" evidence="1">
    <location>
        <begin position="67"/>
        <end position="90"/>
    </location>
</feature>
<sequence length="90" mass="9658">MTKLARKNNTLKASAVISNLTHSTWKKRAKKTICLRRNTQFFVTLCFFGAGGHVSISGILDFLAFGVQQPPPPPPPGDDVSTAGEGEGTE</sequence>
<protein>
    <submittedName>
        <fullName evidence="3">Uncharacterized protein</fullName>
    </submittedName>
</protein>
<keyword evidence="2" id="KW-0472">Membrane</keyword>
<dbReference type="EMBL" id="GL348715">
    <property type="protein sequence ID" value="EFH61670.1"/>
    <property type="molecule type" value="Genomic_DNA"/>
</dbReference>
<keyword evidence="2" id="KW-0812">Transmembrane</keyword>
<feature type="transmembrane region" description="Helical" evidence="2">
    <location>
        <begin position="41"/>
        <end position="65"/>
    </location>
</feature>
<evidence type="ECO:0000256" key="2">
    <source>
        <dbReference type="SAM" id="Phobius"/>
    </source>
</evidence>
<gene>
    <name evidence="3" type="ORF">ARALYDRAFT_479617</name>
</gene>
<dbReference type="Gramene" id="fgenesh2_kg.3__2318__AT3G20900.1">
    <property type="protein sequence ID" value="fgenesh2_kg.3__2318__AT3G20900.1"/>
    <property type="gene ID" value="fgenesh2_kg.3__2318__AT3G20900.1"/>
</dbReference>
<proteinExistence type="predicted"/>
<accession>D7KZY0</accession>
<keyword evidence="4" id="KW-1185">Reference proteome</keyword>
<organism evidence="4">
    <name type="scientific">Arabidopsis lyrata subsp. lyrata</name>
    <name type="common">Lyre-leaved rock-cress</name>
    <dbReference type="NCBI Taxonomy" id="81972"/>
    <lineage>
        <taxon>Eukaryota</taxon>
        <taxon>Viridiplantae</taxon>
        <taxon>Streptophyta</taxon>
        <taxon>Embryophyta</taxon>
        <taxon>Tracheophyta</taxon>
        <taxon>Spermatophyta</taxon>
        <taxon>Magnoliopsida</taxon>
        <taxon>eudicotyledons</taxon>
        <taxon>Gunneridae</taxon>
        <taxon>Pentapetalae</taxon>
        <taxon>rosids</taxon>
        <taxon>malvids</taxon>
        <taxon>Brassicales</taxon>
        <taxon>Brassicaceae</taxon>
        <taxon>Camelineae</taxon>
        <taxon>Arabidopsis</taxon>
    </lineage>
</organism>
<dbReference type="HOGENOM" id="CLU_188633_0_0_1"/>
<keyword evidence="2" id="KW-1133">Transmembrane helix</keyword>
<dbReference type="Proteomes" id="UP000008694">
    <property type="component" value="Unassembled WGS sequence"/>
</dbReference>
<evidence type="ECO:0000256" key="1">
    <source>
        <dbReference type="SAM" id="MobiDB-lite"/>
    </source>
</evidence>
<dbReference type="AlphaFoldDB" id="D7KZY0"/>
<evidence type="ECO:0000313" key="3">
    <source>
        <dbReference type="EMBL" id="EFH61670.1"/>
    </source>
</evidence>
<reference evidence="4" key="1">
    <citation type="journal article" date="2011" name="Nat. Genet.">
        <title>The Arabidopsis lyrata genome sequence and the basis of rapid genome size change.</title>
        <authorList>
            <person name="Hu T.T."/>
            <person name="Pattyn P."/>
            <person name="Bakker E.G."/>
            <person name="Cao J."/>
            <person name="Cheng J.-F."/>
            <person name="Clark R.M."/>
            <person name="Fahlgren N."/>
            <person name="Fawcett J.A."/>
            <person name="Grimwood J."/>
            <person name="Gundlach H."/>
            <person name="Haberer G."/>
            <person name="Hollister J.D."/>
            <person name="Ossowski S."/>
            <person name="Ottilar R.P."/>
            <person name="Salamov A.A."/>
            <person name="Schneeberger K."/>
            <person name="Spannagl M."/>
            <person name="Wang X."/>
            <person name="Yang L."/>
            <person name="Nasrallah M.E."/>
            <person name="Bergelson J."/>
            <person name="Carrington J.C."/>
            <person name="Gaut B.S."/>
            <person name="Schmutz J."/>
            <person name="Mayer K.F.X."/>
            <person name="Van de Peer Y."/>
            <person name="Grigoriev I.V."/>
            <person name="Nordborg M."/>
            <person name="Weigel D."/>
            <person name="Guo Y.-L."/>
        </authorList>
    </citation>
    <scope>NUCLEOTIDE SEQUENCE [LARGE SCALE GENOMIC DNA]</scope>
    <source>
        <strain evidence="4">cv. MN47</strain>
    </source>
</reference>
<name>D7KZY0_ARALL</name>